<dbReference type="InterPro" id="IPR039361">
    <property type="entry name" value="Cyclin"/>
</dbReference>
<keyword evidence="3 5" id="KW-0195">Cyclin</keyword>
<evidence type="ECO:0000256" key="6">
    <source>
        <dbReference type="SAM" id="MobiDB-lite"/>
    </source>
</evidence>
<dbReference type="InterPro" id="IPR006671">
    <property type="entry name" value="Cyclin_N"/>
</dbReference>
<dbReference type="SMART" id="SM01332">
    <property type="entry name" value="Cyclin_C"/>
    <property type="match status" value="1"/>
</dbReference>
<dbReference type="SMART" id="SM00385">
    <property type="entry name" value="CYCLIN"/>
    <property type="match status" value="1"/>
</dbReference>
<dbReference type="PROSITE" id="PS00292">
    <property type="entry name" value="CYCLINS"/>
    <property type="match status" value="1"/>
</dbReference>
<dbReference type="PANTHER" id="PTHR10177">
    <property type="entry name" value="CYCLINS"/>
    <property type="match status" value="1"/>
</dbReference>
<evidence type="ECO:0000259" key="7">
    <source>
        <dbReference type="SMART" id="SM00385"/>
    </source>
</evidence>
<dbReference type="GO" id="GO:0051301">
    <property type="term" value="P:cell division"/>
    <property type="evidence" value="ECO:0007669"/>
    <property type="project" value="UniProtKB-KW"/>
</dbReference>
<dbReference type="Pfam" id="PF00134">
    <property type="entry name" value="Cyclin_N"/>
    <property type="match status" value="1"/>
</dbReference>
<dbReference type="FunFam" id="1.10.472.10:FF:000034">
    <property type="entry name" value="D2/4-type cyclin"/>
    <property type="match status" value="1"/>
</dbReference>
<dbReference type="InterPro" id="IPR004367">
    <property type="entry name" value="Cyclin_C-dom"/>
</dbReference>
<protein>
    <submittedName>
        <fullName evidence="9">Cyclin, C-terminal domain</fullName>
    </submittedName>
</protein>
<evidence type="ECO:0000256" key="2">
    <source>
        <dbReference type="ARBA" id="ARBA00022618"/>
    </source>
</evidence>
<comment type="similarity">
    <text evidence="1">Belongs to the cyclin family. Cyclin D subfamily.</text>
</comment>
<feature type="domain" description="Cyclin-like" evidence="7">
    <location>
        <begin position="165"/>
        <end position="253"/>
    </location>
</feature>
<feature type="region of interest" description="Disordered" evidence="6">
    <location>
        <begin position="396"/>
        <end position="416"/>
    </location>
</feature>
<sequence length="416" mass="45748">YATVAPHPPFSSSFLFASPPRTTNVELHEKEPPLKEKRGGRRTGALFPQERYHLSRVCYLCLYSLAMAPSFDCAASILLCAEDNSSVLGFDDDVDGEEDGRGLGWVSGVKSPRFYGDFLVDFPVLSDECLGSLVERETEHMPREDYAERLRSGALDVAIRRDAIDWIWKVHAHYSFGPLSAYLAVNYLDRFLSGYELPQGKAWMTQLLSVACLSLAAKMEETEVPLSLDLQVGDAKYVFEAKTIQRMELLVLSTLKWRMQAVTPFSYLDFFLHKFNGGSAPSKIMVSRSVELTLSMARGTDLLVFRPSEVAAAIALSASRETQVVEVEKALSCCIHVVQEGVLRCFEVIQDSMAVRSRPHKIAIPSVSSLPQSPIGVLDAACLSYNSDDVTAGSHAACGGDSPASKRRKLSSSSIS</sequence>
<evidence type="ECO:0000256" key="3">
    <source>
        <dbReference type="ARBA" id="ARBA00023127"/>
    </source>
</evidence>
<accession>A0A9E7HLQ0</accession>
<dbReference type="Proteomes" id="UP001055439">
    <property type="component" value="Chromosome 8"/>
</dbReference>
<dbReference type="CDD" id="cd20543">
    <property type="entry name" value="CYCLIN_AtCycD-like_rpt1"/>
    <property type="match status" value="1"/>
</dbReference>
<keyword evidence="4" id="KW-0131">Cell cycle</keyword>
<organism evidence="9 10">
    <name type="scientific">Musa troglodytarum</name>
    <name type="common">fe'i banana</name>
    <dbReference type="NCBI Taxonomy" id="320322"/>
    <lineage>
        <taxon>Eukaryota</taxon>
        <taxon>Viridiplantae</taxon>
        <taxon>Streptophyta</taxon>
        <taxon>Embryophyta</taxon>
        <taxon>Tracheophyta</taxon>
        <taxon>Spermatophyta</taxon>
        <taxon>Magnoliopsida</taxon>
        <taxon>Liliopsida</taxon>
        <taxon>Zingiberales</taxon>
        <taxon>Musaceae</taxon>
        <taxon>Musa</taxon>
    </lineage>
</organism>
<evidence type="ECO:0000313" key="10">
    <source>
        <dbReference type="Proteomes" id="UP001055439"/>
    </source>
</evidence>
<proteinExistence type="inferred from homology"/>
<dbReference type="InterPro" id="IPR048258">
    <property type="entry name" value="Cyclins_cyclin-box"/>
</dbReference>
<dbReference type="FunFam" id="1.10.472.10:FF:000040">
    <property type="entry name" value="D6-type cyclin"/>
    <property type="match status" value="1"/>
</dbReference>
<dbReference type="AlphaFoldDB" id="A0A9E7HLQ0"/>
<dbReference type="CDD" id="cd20544">
    <property type="entry name" value="CYCLIN_AtCycD-like_rpt2"/>
    <property type="match status" value="1"/>
</dbReference>
<reference evidence="9" key="1">
    <citation type="submission" date="2022-05" db="EMBL/GenBank/DDBJ databases">
        <title>The Musa troglodytarum L. genome provides insights into the mechanism of non-climacteric behaviour and enrichment of carotenoids.</title>
        <authorList>
            <person name="Wang J."/>
        </authorList>
    </citation>
    <scope>NUCLEOTIDE SEQUENCE</scope>
    <source>
        <tissue evidence="9">Leaf</tissue>
    </source>
</reference>
<keyword evidence="10" id="KW-1185">Reference proteome</keyword>
<evidence type="ECO:0000256" key="4">
    <source>
        <dbReference type="ARBA" id="ARBA00023306"/>
    </source>
</evidence>
<name>A0A9E7HLQ0_9LILI</name>
<evidence type="ECO:0000256" key="5">
    <source>
        <dbReference type="RuleBase" id="RU000383"/>
    </source>
</evidence>
<evidence type="ECO:0000313" key="9">
    <source>
        <dbReference type="EMBL" id="URE36881.1"/>
    </source>
</evidence>
<keyword evidence="2" id="KW-0132">Cell division</keyword>
<evidence type="ECO:0000259" key="8">
    <source>
        <dbReference type="SMART" id="SM01332"/>
    </source>
</evidence>
<dbReference type="InterPro" id="IPR013763">
    <property type="entry name" value="Cyclin-like_dom"/>
</dbReference>
<dbReference type="OrthoDB" id="5590282at2759"/>
<dbReference type="Pfam" id="PF02984">
    <property type="entry name" value="Cyclin_C"/>
    <property type="match status" value="1"/>
</dbReference>
<dbReference type="Gene3D" id="1.10.472.10">
    <property type="entry name" value="Cyclin-like"/>
    <property type="match status" value="2"/>
</dbReference>
<gene>
    <name evidence="9" type="ORF">MUK42_07060</name>
</gene>
<feature type="domain" description="Cyclin C-terminal" evidence="8">
    <location>
        <begin position="262"/>
        <end position="386"/>
    </location>
</feature>
<evidence type="ECO:0000256" key="1">
    <source>
        <dbReference type="ARBA" id="ARBA00009065"/>
    </source>
</evidence>
<dbReference type="EMBL" id="CP097510">
    <property type="protein sequence ID" value="URE36881.1"/>
    <property type="molecule type" value="Genomic_DNA"/>
</dbReference>
<feature type="non-terminal residue" evidence="9">
    <location>
        <position position="1"/>
    </location>
</feature>
<dbReference type="SUPFAM" id="SSF47954">
    <property type="entry name" value="Cyclin-like"/>
    <property type="match status" value="1"/>
</dbReference>
<dbReference type="InterPro" id="IPR036915">
    <property type="entry name" value="Cyclin-like_sf"/>
</dbReference>